<feature type="region of interest" description="Disordered" evidence="2">
    <location>
        <begin position="1"/>
        <end position="41"/>
    </location>
</feature>
<evidence type="ECO:0000256" key="1">
    <source>
        <dbReference type="SAM" id="Coils"/>
    </source>
</evidence>
<keyword evidence="1" id="KW-0175">Coiled coil</keyword>
<evidence type="ECO:0000313" key="3">
    <source>
        <dbReference type="EMBL" id="CAE7382355.1"/>
    </source>
</evidence>
<sequence length="587" mass="65060">MNLLPSSPPADEPAPKTPRADEKEEDEGAETGKQPKKWFDKDRAVNQAQKALATQEKKLLEQHKQRVADLTAALDMIANLGPDEKRTYQGEERIASVRLKFLQALSGAGGELTELIEQFQVPGGSPMKLDGADNASTAGAVVALGTAPPCKRFAELKLLPELALLKDEVLLCSTAAEIVEHKKQFAQMKAPIMDLLSCSQAVLNDIKKVTKVNAAEKAKCAAAKTKPGKKDPSVNVPQHTIFAEAANFGEKIPVIAESDLKKMDLNNPAIIDLSSDTAGKVFSTEAKLSLGQLKKMFKQASQGRAEVALDLVVIQHIANELEAKMPDGMSFHKGKVDSVHTESKEMSELLHRAMLTTSFAINQNQSTFAMEKLFLPCLRFSSEGVRQVVMFPYAQLAKHVAPEKKLIDTSAMPSFDSAKLPVTQFLKFCSAEKLKAFMETDGAKCFSGSVRATQVLYVPAGWSFAELTKETDEEKEHRSRAEKIKAEVSKMNEQARAEWYQKEKKKRETEGAGKRRTFESAVGIITEEKIRSKERDDMTNWVRFREWAATERMVTGCEPDMLETRWKEEIQMPGNQTMIVNGETLLK</sequence>
<comment type="caution">
    <text evidence="3">The sequence shown here is derived from an EMBL/GenBank/DDBJ whole genome shotgun (WGS) entry which is preliminary data.</text>
</comment>
<reference evidence="3" key="1">
    <citation type="submission" date="2021-02" db="EMBL/GenBank/DDBJ databases">
        <authorList>
            <person name="Dougan E. K."/>
            <person name="Rhodes N."/>
            <person name="Thang M."/>
            <person name="Chan C."/>
        </authorList>
    </citation>
    <scope>NUCLEOTIDE SEQUENCE</scope>
</reference>
<feature type="non-terminal residue" evidence="3">
    <location>
        <position position="1"/>
    </location>
</feature>
<dbReference type="Proteomes" id="UP000649617">
    <property type="component" value="Unassembled WGS sequence"/>
</dbReference>
<accession>A0A812Q9M7</accession>
<dbReference type="EMBL" id="CAJNIZ010016192">
    <property type="protein sequence ID" value="CAE7382355.1"/>
    <property type="molecule type" value="Genomic_DNA"/>
</dbReference>
<keyword evidence="4" id="KW-1185">Reference proteome</keyword>
<evidence type="ECO:0000313" key="4">
    <source>
        <dbReference type="Proteomes" id="UP000649617"/>
    </source>
</evidence>
<dbReference type="AlphaFoldDB" id="A0A812Q9M7"/>
<feature type="coiled-coil region" evidence="1">
    <location>
        <begin position="45"/>
        <end position="80"/>
    </location>
</feature>
<name>A0A812Q9M7_SYMPI</name>
<feature type="compositionally biased region" description="Pro residues" evidence="2">
    <location>
        <begin position="1"/>
        <end position="16"/>
    </location>
</feature>
<dbReference type="OrthoDB" id="410783at2759"/>
<protein>
    <submittedName>
        <fullName evidence="3">Uncharacterized protein</fullName>
    </submittedName>
</protein>
<gene>
    <name evidence="3" type="ORF">SPIL2461_LOCUS9325</name>
</gene>
<proteinExistence type="predicted"/>
<feature type="coiled-coil region" evidence="1">
    <location>
        <begin position="467"/>
        <end position="498"/>
    </location>
</feature>
<organism evidence="3 4">
    <name type="scientific">Symbiodinium pilosum</name>
    <name type="common">Dinoflagellate</name>
    <dbReference type="NCBI Taxonomy" id="2952"/>
    <lineage>
        <taxon>Eukaryota</taxon>
        <taxon>Sar</taxon>
        <taxon>Alveolata</taxon>
        <taxon>Dinophyceae</taxon>
        <taxon>Suessiales</taxon>
        <taxon>Symbiodiniaceae</taxon>
        <taxon>Symbiodinium</taxon>
    </lineage>
</organism>
<evidence type="ECO:0000256" key="2">
    <source>
        <dbReference type="SAM" id="MobiDB-lite"/>
    </source>
</evidence>